<protein>
    <recommendedName>
        <fullName evidence="7">EamA domain-containing protein</fullName>
    </recommendedName>
</protein>
<feature type="compositionally biased region" description="Basic and acidic residues" evidence="5">
    <location>
        <begin position="385"/>
        <end position="398"/>
    </location>
</feature>
<dbReference type="OrthoDB" id="306876at2759"/>
<feature type="transmembrane region" description="Helical" evidence="6">
    <location>
        <begin position="271"/>
        <end position="296"/>
    </location>
</feature>
<evidence type="ECO:0000259" key="7">
    <source>
        <dbReference type="Pfam" id="PF00892"/>
    </source>
</evidence>
<keyword evidence="4 6" id="KW-0472">Membrane</keyword>
<dbReference type="InterPro" id="IPR037185">
    <property type="entry name" value="EmrE-like"/>
</dbReference>
<feature type="compositionally biased region" description="Polar residues" evidence="5">
    <location>
        <begin position="1"/>
        <end position="16"/>
    </location>
</feature>
<feature type="transmembrane region" description="Helical" evidence="6">
    <location>
        <begin position="104"/>
        <end position="126"/>
    </location>
</feature>
<dbReference type="PANTHER" id="PTHR22911:SF6">
    <property type="entry name" value="SOLUTE CARRIER FAMILY 35 MEMBER G1"/>
    <property type="match status" value="1"/>
</dbReference>
<accession>A0A164WR99</accession>
<comment type="subcellular location">
    <subcellularLocation>
        <location evidence="1">Membrane</location>
        <topology evidence="1">Multi-pass membrane protein</topology>
    </subcellularLocation>
</comment>
<feature type="domain" description="EamA" evidence="7">
    <location>
        <begin position="69"/>
        <end position="206"/>
    </location>
</feature>
<gene>
    <name evidence="8" type="ORF">SISNIDRAFT_452653</name>
</gene>
<feature type="compositionally biased region" description="Polar residues" evidence="5">
    <location>
        <begin position="30"/>
        <end position="51"/>
    </location>
</feature>
<keyword evidence="9" id="KW-1185">Reference proteome</keyword>
<dbReference type="EMBL" id="KV419402">
    <property type="protein sequence ID" value="KZS95285.1"/>
    <property type="molecule type" value="Genomic_DNA"/>
</dbReference>
<evidence type="ECO:0000256" key="4">
    <source>
        <dbReference type="ARBA" id="ARBA00023136"/>
    </source>
</evidence>
<evidence type="ECO:0000256" key="3">
    <source>
        <dbReference type="ARBA" id="ARBA00022989"/>
    </source>
</evidence>
<proteinExistence type="predicted"/>
<feature type="transmembrane region" description="Helical" evidence="6">
    <location>
        <begin position="239"/>
        <end position="259"/>
    </location>
</feature>
<feature type="region of interest" description="Disordered" evidence="5">
    <location>
        <begin position="385"/>
        <end position="429"/>
    </location>
</feature>
<feature type="compositionally biased region" description="Acidic residues" evidence="5">
    <location>
        <begin position="399"/>
        <end position="411"/>
    </location>
</feature>
<evidence type="ECO:0000313" key="8">
    <source>
        <dbReference type="EMBL" id="KZS95285.1"/>
    </source>
</evidence>
<evidence type="ECO:0000256" key="1">
    <source>
        <dbReference type="ARBA" id="ARBA00004141"/>
    </source>
</evidence>
<dbReference type="SUPFAM" id="SSF103481">
    <property type="entry name" value="Multidrug resistance efflux transporter EmrE"/>
    <property type="match status" value="2"/>
</dbReference>
<dbReference type="GO" id="GO:0016020">
    <property type="term" value="C:membrane"/>
    <property type="evidence" value="ECO:0007669"/>
    <property type="project" value="UniProtKB-SubCell"/>
</dbReference>
<sequence length="429" mass="46867">MSFSVQLTATTYTPDTPSFDHETHERESFLPQSSTSLSEPQPQTSLPQETQPSGSAFLARLKTLYYDNTGLLLIGSSQAFFALMNLFVKFLTDLDEPVPALELVWARMIITYLCCISYMLSTNVEYPFTGPPEVRKLLVFRGVSGFFGLFGVYYSLQYLSLSDATVLTFLAPSATGVAGYLFLKESFSRREAIAGLCSLVGVILIARPESIFGAHSPPRLPGEVADGSNGERGTPAQRVVAVCVALVGVLGATGAYTSIRAIGKRAHTLHSLAFFSLYCVVVSTLMMTVLRIPFVIPTQWKFVFLLFAVGLMGFFAQTLLILGLQRETASRGTMAVYVQVCQILFAGTLEQIFLHVKPSVLSVLGTLIILVSAMYVALTKQKEKEKTSRPARHVHWEDGDGDEEGDLEEGLEGGQKPESLELQTPSVKA</sequence>
<feature type="compositionally biased region" description="Basic and acidic residues" evidence="5">
    <location>
        <begin position="18"/>
        <end position="28"/>
    </location>
</feature>
<organism evidence="8 9">
    <name type="scientific">Sistotremastrum niveocremeum HHB9708</name>
    <dbReference type="NCBI Taxonomy" id="1314777"/>
    <lineage>
        <taxon>Eukaryota</taxon>
        <taxon>Fungi</taxon>
        <taxon>Dikarya</taxon>
        <taxon>Basidiomycota</taxon>
        <taxon>Agaricomycotina</taxon>
        <taxon>Agaricomycetes</taxon>
        <taxon>Sistotremastrales</taxon>
        <taxon>Sistotremastraceae</taxon>
        <taxon>Sertulicium</taxon>
        <taxon>Sertulicium niveocremeum</taxon>
    </lineage>
</organism>
<reference evidence="8 9" key="1">
    <citation type="journal article" date="2016" name="Mol. Biol. Evol.">
        <title>Comparative Genomics of Early-Diverging Mushroom-Forming Fungi Provides Insights into the Origins of Lignocellulose Decay Capabilities.</title>
        <authorList>
            <person name="Nagy L.G."/>
            <person name="Riley R."/>
            <person name="Tritt A."/>
            <person name="Adam C."/>
            <person name="Daum C."/>
            <person name="Floudas D."/>
            <person name="Sun H."/>
            <person name="Yadav J.S."/>
            <person name="Pangilinan J."/>
            <person name="Larsson K.H."/>
            <person name="Matsuura K."/>
            <person name="Barry K."/>
            <person name="Labutti K."/>
            <person name="Kuo R."/>
            <person name="Ohm R.A."/>
            <person name="Bhattacharya S.S."/>
            <person name="Shirouzu T."/>
            <person name="Yoshinaga Y."/>
            <person name="Martin F.M."/>
            <person name="Grigoriev I.V."/>
            <person name="Hibbett D.S."/>
        </authorList>
    </citation>
    <scope>NUCLEOTIDE SEQUENCE [LARGE SCALE GENOMIC DNA]</scope>
    <source>
        <strain evidence="8 9">HHB9708</strain>
    </source>
</reference>
<keyword evidence="2 6" id="KW-0812">Transmembrane</keyword>
<dbReference type="InterPro" id="IPR000620">
    <property type="entry name" value="EamA_dom"/>
</dbReference>
<dbReference type="Pfam" id="PF00892">
    <property type="entry name" value="EamA"/>
    <property type="match status" value="1"/>
</dbReference>
<dbReference type="Proteomes" id="UP000076722">
    <property type="component" value="Unassembled WGS sequence"/>
</dbReference>
<feature type="transmembrane region" description="Helical" evidence="6">
    <location>
        <begin position="70"/>
        <end position="92"/>
    </location>
</feature>
<evidence type="ECO:0000256" key="5">
    <source>
        <dbReference type="SAM" id="MobiDB-lite"/>
    </source>
</evidence>
<evidence type="ECO:0000256" key="2">
    <source>
        <dbReference type="ARBA" id="ARBA00022692"/>
    </source>
</evidence>
<feature type="transmembrane region" description="Helical" evidence="6">
    <location>
        <begin position="360"/>
        <end position="378"/>
    </location>
</feature>
<feature type="transmembrane region" description="Helical" evidence="6">
    <location>
        <begin position="164"/>
        <end position="183"/>
    </location>
</feature>
<dbReference type="PANTHER" id="PTHR22911">
    <property type="entry name" value="ACYL-MALONYL CONDENSING ENZYME-RELATED"/>
    <property type="match status" value="1"/>
</dbReference>
<keyword evidence="3 6" id="KW-1133">Transmembrane helix</keyword>
<dbReference type="STRING" id="1314777.A0A164WR99"/>
<dbReference type="AlphaFoldDB" id="A0A164WR99"/>
<evidence type="ECO:0000313" key="9">
    <source>
        <dbReference type="Proteomes" id="UP000076722"/>
    </source>
</evidence>
<feature type="region of interest" description="Disordered" evidence="5">
    <location>
        <begin position="1"/>
        <end position="51"/>
    </location>
</feature>
<name>A0A164WR99_9AGAM</name>
<feature type="transmembrane region" description="Helical" evidence="6">
    <location>
        <begin position="302"/>
        <end position="322"/>
    </location>
</feature>
<evidence type="ECO:0000256" key="6">
    <source>
        <dbReference type="SAM" id="Phobius"/>
    </source>
</evidence>
<feature type="transmembrane region" description="Helical" evidence="6">
    <location>
        <begin position="138"/>
        <end position="158"/>
    </location>
</feature>